<organism evidence="2 3">
    <name type="scientific">Nitrolancea hollandica Lb</name>
    <dbReference type="NCBI Taxonomy" id="1129897"/>
    <lineage>
        <taxon>Bacteria</taxon>
        <taxon>Pseudomonadati</taxon>
        <taxon>Thermomicrobiota</taxon>
        <taxon>Thermomicrobia</taxon>
        <taxon>Sphaerobacterales</taxon>
        <taxon>Sphaerobacterineae</taxon>
        <taxon>Sphaerobacteraceae</taxon>
        <taxon>Nitrolancea</taxon>
    </lineage>
</organism>
<dbReference type="EMBL" id="CAGS01000019">
    <property type="protein sequence ID" value="CCF82448.1"/>
    <property type="molecule type" value="Genomic_DNA"/>
</dbReference>
<dbReference type="AlphaFoldDB" id="I4ECN6"/>
<name>I4ECN6_9BACT</name>
<sequence length="252" mass="27598">MRLTVLGGAAASPNPGQGCSSYLVESDGVRVLLDCGSDTFSTLRSVTDFRAIETILISHVHSDHTLDLVPYRYGLKYAPGGPSRPIPLWMPPGGEDFLHGLAAAFSTNADEVRSFFDVFAVREYDPQRPAEIGPFAIRFHRTKHFIPCWAMRLEMDGRSLVYLADTGPDQALVDFSRDADLLICEGTHINPPPEPAGHLTARQAGEIAAAAGARKLLLTHLWAELGFDRYRQEAESVFSPVVIAEPKLVIEV</sequence>
<dbReference type="SUPFAM" id="SSF56281">
    <property type="entry name" value="Metallo-hydrolase/oxidoreductase"/>
    <property type="match status" value="1"/>
</dbReference>
<dbReference type="InterPro" id="IPR036866">
    <property type="entry name" value="RibonucZ/Hydroxyglut_hydro"/>
</dbReference>
<evidence type="ECO:0000313" key="2">
    <source>
        <dbReference type="EMBL" id="CCF82448.1"/>
    </source>
</evidence>
<dbReference type="CDD" id="cd07716">
    <property type="entry name" value="RNaseZ_short-form-like_MBL-fold"/>
    <property type="match status" value="1"/>
</dbReference>
<dbReference type="PANTHER" id="PTHR46018">
    <property type="entry name" value="ZINC PHOSPHODIESTERASE ELAC PROTEIN 1"/>
    <property type="match status" value="1"/>
</dbReference>
<dbReference type="RefSeq" id="WP_008474595.1">
    <property type="nucleotide sequence ID" value="NZ_CAGS01000019.1"/>
</dbReference>
<dbReference type="Gene3D" id="3.60.15.10">
    <property type="entry name" value="Ribonuclease Z/Hydroxyacylglutathione hydrolase-like"/>
    <property type="match status" value="1"/>
</dbReference>
<reference evidence="2 3" key="1">
    <citation type="journal article" date="2012" name="ISME J.">
        <title>Nitrification expanded: discovery, physiology and genomics of a nitrite-oxidizing bacterium from the phylum Chloroflexi.</title>
        <authorList>
            <person name="Sorokin D.Y."/>
            <person name="Lucker S."/>
            <person name="Vejmelkova D."/>
            <person name="Kostrikina N.A."/>
            <person name="Kleerebezem R."/>
            <person name="Rijpstra W.I."/>
            <person name="Damste J.S."/>
            <person name="Le Paslier D."/>
            <person name="Muyzer G."/>
            <person name="Wagner M."/>
            <person name="van Loosdrecht M.C."/>
            <person name="Daims H."/>
        </authorList>
    </citation>
    <scope>NUCLEOTIDE SEQUENCE [LARGE SCALE GENOMIC DNA]</scope>
    <source>
        <strain evidence="3">none</strain>
    </source>
</reference>
<accession>I4ECN6</accession>
<gene>
    <name evidence="2" type="ORF">NITHO_1150001</name>
</gene>
<protein>
    <submittedName>
        <fullName evidence="2">Beta-lactamase domain protein</fullName>
    </submittedName>
</protein>
<evidence type="ECO:0000259" key="1">
    <source>
        <dbReference type="SMART" id="SM00849"/>
    </source>
</evidence>
<dbReference type="Proteomes" id="UP000004221">
    <property type="component" value="Unassembled WGS sequence"/>
</dbReference>
<proteinExistence type="predicted"/>
<dbReference type="Pfam" id="PF12706">
    <property type="entry name" value="Lactamase_B_2"/>
    <property type="match status" value="1"/>
</dbReference>
<feature type="domain" description="Metallo-beta-lactamase" evidence="1">
    <location>
        <begin position="18"/>
        <end position="220"/>
    </location>
</feature>
<dbReference type="SMART" id="SM00849">
    <property type="entry name" value="Lactamase_B"/>
    <property type="match status" value="1"/>
</dbReference>
<dbReference type="OrthoDB" id="9800940at2"/>
<dbReference type="InterPro" id="IPR001279">
    <property type="entry name" value="Metallo-B-lactamas"/>
</dbReference>
<keyword evidence="3" id="KW-1185">Reference proteome</keyword>
<comment type="caution">
    <text evidence="2">The sequence shown here is derived from an EMBL/GenBank/DDBJ whole genome shotgun (WGS) entry which is preliminary data.</text>
</comment>
<dbReference type="PANTHER" id="PTHR46018:SF4">
    <property type="entry name" value="METALLO-HYDROLASE YHFI-RELATED"/>
    <property type="match status" value="1"/>
</dbReference>
<dbReference type="GO" id="GO:0042781">
    <property type="term" value="F:3'-tRNA processing endoribonuclease activity"/>
    <property type="evidence" value="ECO:0007669"/>
    <property type="project" value="TreeGrafter"/>
</dbReference>
<evidence type="ECO:0000313" key="3">
    <source>
        <dbReference type="Proteomes" id="UP000004221"/>
    </source>
</evidence>